<dbReference type="InterPro" id="IPR013216">
    <property type="entry name" value="Methyltransf_11"/>
</dbReference>
<gene>
    <name evidence="2" type="ORF">PRVXH_000726</name>
</gene>
<reference evidence="2" key="2">
    <citation type="submission" date="2024-06" db="EMBL/GenBank/DDBJ databases">
        <authorList>
            <person name="Petrova K.O."/>
            <person name="Toshchakov S.V."/>
            <person name="Boltjanskaja Y.V."/>
            <person name="Kevbrin V.V."/>
        </authorList>
    </citation>
    <scope>NUCLEOTIDE SEQUENCE</scope>
    <source>
        <strain evidence="2">Z-710</strain>
    </source>
</reference>
<dbReference type="SUPFAM" id="SSF53335">
    <property type="entry name" value="S-adenosyl-L-methionine-dependent methyltransferases"/>
    <property type="match status" value="1"/>
</dbReference>
<organism evidence="2">
    <name type="scientific">Proteinivorax hydrogeniformans</name>
    <dbReference type="NCBI Taxonomy" id="1826727"/>
    <lineage>
        <taxon>Bacteria</taxon>
        <taxon>Bacillati</taxon>
        <taxon>Bacillota</taxon>
        <taxon>Clostridia</taxon>
        <taxon>Eubacteriales</taxon>
        <taxon>Proteinivoracaceae</taxon>
        <taxon>Proteinivorax</taxon>
    </lineage>
</organism>
<evidence type="ECO:0000313" key="2">
    <source>
        <dbReference type="EMBL" id="XCI29407.1"/>
    </source>
</evidence>
<reference evidence="2" key="1">
    <citation type="journal article" date="2018" name="Antonie Van Leeuwenhoek">
        <title>Proteinivorax hydrogeniformans sp. nov., an anaerobic, haloalkaliphilic bacterium fermenting proteinaceous compounds with high hydrogen production.</title>
        <authorList>
            <person name="Boltyanskaya Y."/>
            <person name="Detkova E."/>
            <person name="Pimenov N."/>
            <person name="Kevbrin V."/>
        </authorList>
    </citation>
    <scope>NUCLEOTIDE SEQUENCE</scope>
    <source>
        <strain evidence="2">Z-710</strain>
    </source>
</reference>
<dbReference type="InterPro" id="IPR029063">
    <property type="entry name" value="SAM-dependent_MTases_sf"/>
</dbReference>
<dbReference type="GO" id="GO:0008757">
    <property type="term" value="F:S-adenosylmethionine-dependent methyltransferase activity"/>
    <property type="evidence" value="ECO:0007669"/>
    <property type="project" value="InterPro"/>
</dbReference>
<dbReference type="EC" id="2.1.1.-" evidence="2"/>
<dbReference type="CDD" id="cd02440">
    <property type="entry name" value="AdoMet_MTases"/>
    <property type="match status" value="1"/>
</dbReference>
<protein>
    <submittedName>
        <fullName evidence="2">Class I SAM-dependent methyltransferase</fullName>
        <ecNumber evidence="2">2.1.1.-</ecNumber>
    </submittedName>
</protein>
<keyword evidence="2" id="KW-0489">Methyltransferase</keyword>
<proteinExistence type="predicted"/>
<sequence>MSGQVDEKRIYFADKRKVNLKKKEVKGRVLDIGGGGAGVISQLWNEQVVAIDTSEGELKEAPNNKALKIVMDAKNLKFLDDEFGTVTSFFTMMYIKNEEFLQVFKEIYRVTKPGGRFLLWDSIIPPYSQGEKDVFAFNLEANLPQAEIKTGYGILWPPKHQGINTFIDVATEVGFKVLEKTESEGVIYLELQK</sequence>
<dbReference type="AlphaFoldDB" id="A0AAU8HVF7"/>
<accession>A0AAU8HVF7</accession>
<dbReference type="RefSeq" id="WP_353893955.1">
    <property type="nucleotide sequence ID" value="NZ_CP159485.1"/>
</dbReference>
<dbReference type="GO" id="GO:0032259">
    <property type="term" value="P:methylation"/>
    <property type="evidence" value="ECO:0007669"/>
    <property type="project" value="UniProtKB-KW"/>
</dbReference>
<dbReference type="Gene3D" id="3.40.50.150">
    <property type="entry name" value="Vaccinia Virus protein VP39"/>
    <property type="match status" value="1"/>
</dbReference>
<name>A0AAU8HVF7_9FIRM</name>
<dbReference type="Pfam" id="PF08241">
    <property type="entry name" value="Methyltransf_11"/>
    <property type="match status" value="1"/>
</dbReference>
<evidence type="ECO:0000259" key="1">
    <source>
        <dbReference type="Pfam" id="PF08241"/>
    </source>
</evidence>
<feature type="domain" description="Methyltransferase type 11" evidence="1">
    <location>
        <begin position="30"/>
        <end position="118"/>
    </location>
</feature>
<dbReference type="EMBL" id="CP159485">
    <property type="protein sequence ID" value="XCI29407.1"/>
    <property type="molecule type" value="Genomic_DNA"/>
</dbReference>
<dbReference type="PANTHER" id="PTHR43591">
    <property type="entry name" value="METHYLTRANSFERASE"/>
    <property type="match status" value="1"/>
</dbReference>
<keyword evidence="2" id="KW-0808">Transferase</keyword>